<proteinExistence type="predicted"/>
<evidence type="ECO:0000313" key="2">
    <source>
        <dbReference type="Proteomes" id="UP001151529"/>
    </source>
</evidence>
<reference evidence="1" key="2">
    <citation type="journal article" date="2023" name="Int. J. Mol. Sci.">
        <title>De Novo Assembly and Annotation of 11 Diverse Shrub Willow (Salix) Genomes Reveals Novel Gene Organization in Sex-Linked Regions.</title>
        <authorList>
            <person name="Hyden B."/>
            <person name="Feng K."/>
            <person name="Yates T.B."/>
            <person name="Jawdy S."/>
            <person name="Cereghino C."/>
            <person name="Smart L.B."/>
            <person name="Muchero W."/>
        </authorList>
    </citation>
    <scope>NUCLEOTIDE SEQUENCE [LARGE SCALE GENOMIC DNA]</scope>
    <source>
        <tissue evidence="1">Shoot tip</tissue>
    </source>
</reference>
<protein>
    <submittedName>
        <fullName evidence="1">Uncharacterized protein</fullName>
    </submittedName>
</protein>
<accession>A0A9Q0U7Y5</accession>
<dbReference type="Proteomes" id="UP001151529">
    <property type="component" value="Chromosome 11"/>
</dbReference>
<organism evidence="1 2">
    <name type="scientific">Salix viminalis</name>
    <name type="common">Common osier</name>
    <name type="synonym">Basket willow</name>
    <dbReference type="NCBI Taxonomy" id="40686"/>
    <lineage>
        <taxon>Eukaryota</taxon>
        <taxon>Viridiplantae</taxon>
        <taxon>Streptophyta</taxon>
        <taxon>Embryophyta</taxon>
        <taxon>Tracheophyta</taxon>
        <taxon>Spermatophyta</taxon>
        <taxon>Magnoliopsida</taxon>
        <taxon>eudicotyledons</taxon>
        <taxon>Gunneridae</taxon>
        <taxon>Pentapetalae</taxon>
        <taxon>rosids</taxon>
        <taxon>fabids</taxon>
        <taxon>Malpighiales</taxon>
        <taxon>Salicaceae</taxon>
        <taxon>Saliceae</taxon>
        <taxon>Salix</taxon>
    </lineage>
</organism>
<reference evidence="1" key="1">
    <citation type="submission" date="2022-11" db="EMBL/GenBank/DDBJ databases">
        <authorList>
            <person name="Hyden B.L."/>
            <person name="Feng K."/>
            <person name="Yates T."/>
            <person name="Jawdy S."/>
            <person name="Smart L.B."/>
            <person name="Muchero W."/>
        </authorList>
    </citation>
    <scope>NUCLEOTIDE SEQUENCE</scope>
    <source>
        <tissue evidence="1">Shoot tip</tissue>
    </source>
</reference>
<comment type="caution">
    <text evidence="1">The sequence shown here is derived from an EMBL/GenBank/DDBJ whole genome shotgun (WGS) entry which is preliminary data.</text>
</comment>
<keyword evidence="2" id="KW-1185">Reference proteome</keyword>
<name>A0A9Q0U7Y5_SALVM</name>
<sequence length="135" mass="15520">MGGFFHFAPAGAGSSRTTTGSILTTRVCSAVWINKSIVLERVSSATRNDTMAPRETDFISWHRTFISALMNRSSRWKRAGVLVAIFEWWRRQFGCYNSMVEVDSMAEEADEKFSIEFLDMRHENKQIEKDNTITR</sequence>
<gene>
    <name evidence="1" type="ORF">OIU85_022949</name>
</gene>
<dbReference type="EMBL" id="JAPFFL010000005">
    <property type="protein sequence ID" value="KAJ6725089.1"/>
    <property type="molecule type" value="Genomic_DNA"/>
</dbReference>
<dbReference type="AlphaFoldDB" id="A0A9Q0U7Y5"/>
<evidence type="ECO:0000313" key="1">
    <source>
        <dbReference type="EMBL" id="KAJ6725089.1"/>
    </source>
</evidence>